<feature type="transmembrane region" description="Helical" evidence="5">
    <location>
        <begin position="378"/>
        <end position="396"/>
    </location>
</feature>
<evidence type="ECO:0000256" key="3">
    <source>
        <dbReference type="ARBA" id="ARBA00022989"/>
    </source>
</evidence>
<dbReference type="GO" id="GO:0016020">
    <property type="term" value="C:membrane"/>
    <property type="evidence" value="ECO:0007669"/>
    <property type="project" value="UniProtKB-SubCell"/>
</dbReference>
<feature type="transmembrane region" description="Helical" evidence="5">
    <location>
        <begin position="226"/>
        <end position="245"/>
    </location>
</feature>
<dbReference type="PANTHER" id="PTHR24064">
    <property type="entry name" value="SOLUTE CARRIER FAMILY 22 MEMBER"/>
    <property type="match status" value="1"/>
</dbReference>
<evidence type="ECO:0000256" key="5">
    <source>
        <dbReference type="SAM" id="Phobius"/>
    </source>
</evidence>
<feature type="transmembrane region" description="Helical" evidence="5">
    <location>
        <begin position="170"/>
        <end position="190"/>
    </location>
</feature>
<feature type="transmembrane region" description="Helical" evidence="5">
    <location>
        <begin position="318"/>
        <end position="339"/>
    </location>
</feature>
<feature type="transmembrane region" description="Helical" evidence="5">
    <location>
        <begin position="146"/>
        <end position="164"/>
    </location>
</feature>
<keyword evidence="7" id="KW-1185">Reference proteome</keyword>
<accession>A0A9D4DXP5</accession>
<evidence type="ECO:0000313" key="7">
    <source>
        <dbReference type="Proteomes" id="UP000828390"/>
    </source>
</evidence>
<keyword evidence="4 5" id="KW-0472">Membrane</keyword>
<dbReference type="SUPFAM" id="SSF103473">
    <property type="entry name" value="MFS general substrate transporter"/>
    <property type="match status" value="1"/>
</dbReference>
<feature type="transmembrane region" description="Helical" evidence="5">
    <location>
        <begin position="467"/>
        <end position="486"/>
    </location>
</feature>
<dbReference type="EMBL" id="JAIWYP010000009">
    <property type="protein sequence ID" value="KAH3769108.1"/>
    <property type="molecule type" value="Genomic_DNA"/>
</dbReference>
<feature type="transmembrane region" description="Helical" evidence="5">
    <location>
        <begin position="113"/>
        <end position="134"/>
    </location>
</feature>
<reference evidence="6" key="2">
    <citation type="submission" date="2020-11" db="EMBL/GenBank/DDBJ databases">
        <authorList>
            <person name="McCartney M.A."/>
            <person name="Auch B."/>
            <person name="Kono T."/>
            <person name="Mallez S."/>
            <person name="Becker A."/>
            <person name="Gohl D.M."/>
            <person name="Silverstein K.A.T."/>
            <person name="Koren S."/>
            <person name="Bechman K.B."/>
            <person name="Herman A."/>
            <person name="Abrahante J.E."/>
            <person name="Garbe J."/>
        </authorList>
    </citation>
    <scope>NUCLEOTIDE SEQUENCE</scope>
    <source>
        <strain evidence="6">Duluth1</strain>
        <tissue evidence="6">Whole animal</tissue>
    </source>
</reference>
<gene>
    <name evidence="6" type="ORF">DPMN_170355</name>
</gene>
<name>A0A9D4DXP5_DREPO</name>
<evidence type="ECO:0000256" key="1">
    <source>
        <dbReference type="ARBA" id="ARBA00004141"/>
    </source>
</evidence>
<evidence type="ECO:0000256" key="4">
    <source>
        <dbReference type="ARBA" id="ARBA00023136"/>
    </source>
</evidence>
<dbReference type="InterPro" id="IPR036259">
    <property type="entry name" value="MFS_trans_sf"/>
</dbReference>
<feature type="transmembrane region" description="Helical" evidence="5">
    <location>
        <begin position="345"/>
        <end position="366"/>
    </location>
</feature>
<comment type="subcellular location">
    <subcellularLocation>
        <location evidence="1">Membrane</location>
        <topology evidence="1">Multi-pass membrane protein</topology>
    </subcellularLocation>
</comment>
<keyword evidence="2 5" id="KW-0812">Transmembrane</keyword>
<dbReference type="Pfam" id="PF00083">
    <property type="entry name" value="Sugar_tr"/>
    <property type="match status" value="1"/>
</dbReference>
<dbReference type="InterPro" id="IPR005828">
    <property type="entry name" value="MFS_sugar_transport-like"/>
</dbReference>
<evidence type="ECO:0000256" key="2">
    <source>
        <dbReference type="ARBA" id="ARBA00022692"/>
    </source>
</evidence>
<keyword evidence="3 5" id="KW-1133">Transmembrane helix</keyword>
<protein>
    <submittedName>
        <fullName evidence="6">Uncharacterized protein</fullName>
    </submittedName>
</protein>
<reference evidence="6" key="1">
    <citation type="journal article" date="2019" name="bioRxiv">
        <title>The Genome of the Zebra Mussel, Dreissena polymorpha: A Resource for Invasive Species Research.</title>
        <authorList>
            <person name="McCartney M.A."/>
            <person name="Auch B."/>
            <person name="Kono T."/>
            <person name="Mallez S."/>
            <person name="Zhang Y."/>
            <person name="Obille A."/>
            <person name="Becker A."/>
            <person name="Abrahante J.E."/>
            <person name="Garbe J."/>
            <person name="Badalamenti J.P."/>
            <person name="Herman A."/>
            <person name="Mangelson H."/>
            <person name="Liachko I."/>
            <person name="Sullivan S."/>
            <person name="Sone E.D."/>
            <person name="Koren S."/>
            <person name="Silverstein K.A.T."/>
            <person name="Beckman K.B."/>
            <person name="Gohl D.M."/>
        </authorList>
    </citation>
    <scope>NUCLEOTIDE SEQUENCE</scope>
    <source>
        <strain evidence="6">Duluth1</strain>
        <tissue evidence="6">Whole animal</tissue>
    </source>
</reference>
<evidence type="ECO:0000313" key="6">
    <source>
        <dbReference type="EMBL" id="KAH3769108.1"/>
    </source>
</evidence>
<comment type="caution">
    <text evidence="6">The sequence shown here is derived from an EMBL/GenBank/DDBJ whole genome shotgun (WGS) entry which is preliminary data.</text>
</comment>
<feature type="transmembrane region" description="Helical" evidence="5">
    <location>
        <begin position="199"/>
        <end position="220"/>
    </location>
</feature>
<dbReference type="AlphaFoldDB" id="A0A9D4DXP5"/>
<organism evidence="6 7">
    <name type="scientific">Dreissena polymorpha</name>
    <name type="common">Zebra mussel</name>
    <name type="synonym">Mytilus polymorpha</name>
    <dbReference type="NCBI Taxonomy" id="45954"/>
    <lineage>
        <taxon>Eukaryota</taxon>
        <taxon>Metazoa</taxon>
        <taxon>Spiralia</taxon>
        <taxon>Lophotrochozoa</taxon>
        <taxon>Mollusca</taxon>
        <taxon>Bivalvia</taxon>
        <taxon>Autobranchia</taxon>
        <taxon>Heteroconchia</taxon>
        <taxon>Euheterodonta</taxon>
        <taxon>Imparidentia</taxon>
        <taxon>Neoheterodontei</taxon>
        <taxon>Myida</taxon>
        <taxon>Dreissenoidea</taxon>
        <taxon>Dreissenidae</taxon>
        <taxon>Dreissena</taxon>
    </lineage>
</organism>
<dbReference type="Gene3D" id="1.20.1250.20">
    <property type="entry name" value="MFS general substrate transporter like domains"/>
    <property type="match status" value="1"/>
</dbReference>
<sequence length="517" mass="57820">MAAAKESEIELGSIQEEAVSLGNIIKQTGDCGTFQIIGTVISTLDILVLSWSMLTMAYSASVPKFTCVVFQNGTNVTSSDTCNVNGTVCDIIEFDTSMRTIVSEWGLVCDRRWISQTITTIQMSGMLVGGIFWGHVCDGIGRKPTFFLNVLALGMANLISYFSVNWQMFASMRFIIGLGCAGFTTSPLMFEYIQNRWRVFLLLIPSFDLWASVMAAFCYWSRDWKMLNISIAVASGLAMFGWFYFVESFRWLVSNGKVHLAQETIRKVARVNRRPEPNLTKLSVVIEKEQKEAELTKSLRVYSALDLFRTRQIRKTTLLFAFIWLFSAYSYYGIALGVQELSGDFFLNLFLVNVIDIPGNYVAVLFNTWGGRKWTCTVLYALGGVFALLVGIFKFINLSISGTALNALALGSKLCVSAAWSVSTLWTRESFPTVVRFTGNGFVSSVARVGSMVAPQIITLSRDIKGLLYLVCGIVCLLSTGMCVFLDETKNRDLPDMIQRHQTRSDTRIKMKHAQKY</sequence>
<dbReference type="Proteomes" id="UP000828390">
    <property type="component" value="Unassembled WGS sequence"/>
</dbReference>
<feature type="transmembrane region" description="Helical" evidence="5">
    <location>
        <begin position="34"/>
        <end position="54"/>
    </location>
</feature>
<dbReference type="GO" id="GO:0022857">
    <property type="term" value="F:transmembrane transporter activity"/>
    <property type="evidence" value="ECO:0007669"/>
    <property type="project" value="InterPro"/>
</dbReference>
<proteinExistence type="predicted"/>